<feature type="transmembrane region" description="Helical" evidence="5">
    <location>
        <begin position="193"/>
        <end position="210"/>
    </location>
</feature>
<dbReference type="Pfam" id="PF06813">
    <property type="entry name" value="Nodulin-like"/>
    <property type="match status" value="2"/>
</dbReference>
<dbReference type="PANTHER" id="PTHR21576:SF110">
    <property type="entry name" value="PROTEIN NUCLEAR FUSION DEFECTIVE 4-LIKE"/>
    <property type="match status" value="1"/>
</dbReference>
<protein>
    <submittedName>
        <fullName evidence="8">Protein nuclear fusion defective 4</fullName>
    </submittedName>
</protein>
<keyword evidence="3 5" id="KW-1133">Transmembrane helix</keyword>
<gene>
    <name evidence="8" type="primary">NFD4_15</name>
    <name evidence="8" type="ORF">CFP56_010029</name>
</gene>
<feature type="transmembrane region" description="Helical" evidence="5">
    <location>
        <begin position="216"/>
        <end position="240"/>
    </location>
</feature>
<dbReference type="AlphaFoldDB" id="A0AAW0L2D6"/>
<evidence type="ECO:0000313" key="8">
    <source>
        <dbReference type="EMBL" id="KAK7845069.1"/>
    </source>
</evidence>
<feature type="transmembrane region" description="Helical" evidence="5">
    <location>
        <begin position="24"/>
        <end position="46"/>
    </location>
</feature>
<accession>A0AAW0L2D6</accession>
<evidence type="ECO:0000259" key="7">
    <source>
        <dbReference type="Pfam" id="PF23262"/>
    </source>
</evidence>
<feature type="transmembrane region" description="Helical" evidence="5">
    <location>
        <begin position="418"/>
        <end position="439"/>
    </location>
</feature>
<evidence type="ECO:0000256" key="2">
    <source>
        <dbReference type="ARBA" id="ARBA00022692"/>
    </source>
</evidence>
<evidence type="ECO:0000256" key="1">
    <source>
        <dbReference type="ARBA" id="ARBA00004141"/>
    </source>
</evidence>
<evidence type="ECO:0000256" key="3">
    <source>
        <dbReference type="ARBA" id="ARBA00022989"/>
    </source>
</evidence>
<feature type="transmembrane region" description="Helical" evidence="5">
    <location>
        <begin position="87"/>
        <end position="109"/>
    </location>
</feature>
<feature type="transmembrane region" description="Helical" evidence="5">
    <location>
        <begin position="155"/>
        <end position="173"/>
    </location>
</feature>
<sequence length="445" mass="48807">MDSHTTGTSCGLCSFVIQTLRGQWFMMFASFLIITGAGATYLFGVYSKDINATLGYDQSTLNLLSTCKDLGANVGVLSGLLAEVTPVWFVLLIGSAMNFAGYFLIWLAVCGKIPKPKNFPESRRIMLGLMKGYVGLSGAVFTQLYLAIYEDDSKSLILLIGWLPALISMVFVYTIRTMKVSSHPNELKVFYEYLYISIALALCLMGLTIAQKQVTFSHYGYVGSCVAVCVLIFLPLAIAIREELATRRQKRKPVDAPNRITVDGPPFPESKPATILHSQSSENQTSCSLTAVDNLGQIGGKYVPRPLIMTLVLSGVGDLLVAFPIPSSVYIASLIIGFSYGAHLTLLFTIISELFGLKYYSTLFNCGQLASPLGSYVFNVQVVAKLYDKEALKQLAVKGMTRSMVRELTCMGKECYRLSFVILAGANFFGALVLFVLVMRTRDFL</sequence>
<dbReference type="EMBL" id="PKMF04000175">
    <property type="protein sequence ID" value="KAK7845069.1"/>
    <property type="molecule type" value="Genomic_DNA"/>
</dbReference>
<keyword evidence="9" id="KW-1185">Reference proteome</keyword>
<feature type="transmembrane region" description="Helical" evidence="5">
    <location>
        <begin position="130"/>
        <end position="149"/>
    </location>
</feature>
<dbReference type="InterPro" id="IPR056555">
    <property type="entry name" value="NFD4_C"/>
</dbReference>
<feature type="domain" description="Nodulin-like" evidence="6">
    <location>
        <begin position="23"/>
        <end position="116"/>
    </location>
</feature>
<dbReference type="GO" id="GO:0016020">
    <property type="term" value="C:membrane"/>
    <property type="evidence" value="ECO:0007669"/>
    <property type="project" value="UniProtKB-SubCell"/>
</dbReference>
<comment type="subcellular location">
    <subcellularLocation>
        <location evidence="1">Membrane</location>
        <topology evidence="1">Multi-pass membrane protein</topology>
    </subcellularLocation>
</comment>
<comment type="caution">
    <text evidence="8">The sequence shown here is derived from an EMBL/GenBank/DDBJ whole genome shotgun (WGS) entry which is preliminary data.</text>
</comment>
<feature type="transmembrane region" description="Helical" evidence="5">
    <location>
        <begin position="307"/>
        <end position="325"/>
    </location>
</feature>
<name>A0AAW0L2D6_QUESU</name>
<feature type="domain" description="Nodulin-like" evidence="6">
    <location>
        <begin position="117"/>
        <end position="240"/>
    </location>
</feature>
<evidence type="ECO:0000256" key="5">
    <source>
        <dbReference type="SAM" id="Phobius"/>
    </source>
</evidence>
<evidence type="ECO:0000256" key="4">
    <source>
        <dbReference type="ARBA" id="ARBA00023136"/>
    </source>
</evidence>
<dbReference type="InterPro" id="IPR010658">
    <property type="entry name" value="Nodulin-like"/>
</dbReference>
<keyword evidence="4 5" id="KW-0472">Membrane</keyword>
<reference evidence="8 9" key="1">
    <citation type="journal article" date="2018" name="Sci. Data">
        <title>The draft genome sequence of cork oak.</title>
        <authorList>
            <person name="Ramos A.M."/>
            <person name="Usie A."/>
            <person name="Barbosa P."/>
            <person name="Barros P.M."/>
            <person name="Capote T."/>
            <person name="Chaves I."/>
            <person name="Simoes F."/>
            <person name="Abreu I."/>
            <person name="Carrasquinho I."/>
            <person name="Faro C."/>
            <person name="Guimaraes J.B."/>
            <person name="Mendonca D."/>
            <person name="Nobrega F."/>
            <person name="Rodrigues L."/>
            <person name="Saibo N.J.M."/>
            <person name="Varela M.C."/>
            <person name="Egas C."/>
            <person name="Matos J."/>
            <person name="Miguel C.M."/>
            <person name="Oliveira M.M."/>
            <person name="Ricardo C.P."/>
            <person name="Goncalves S."/>
        </authorList>
    </citation>
    <scope>NUCLEOTIDE SEQUENCE [LARGE SCALE GENOMIC DNA]</scope>
    <source>
        <strain evidence="9">cv. HL8</strain>
    </source>
</reference>
<dbReference type="PANTHER" id="PTHR21576">
    <property type="entry name" value="UNCHARACTERIZED NODULIN-LIKE PROTEIN"/>
    <property type="match status" value="1"/>
</dbReference>
<organism evidence="8 9">
    <name type="scientific">Quercus suber</name>
    <name type="common">Cork oak</name>
    <dbReference type="NCBI Taxonomy" id="58331"/>
    <lineage>
        <taxon>Eukaryota</taxon>
        <taxon>Viridiplantae</taxon>
        <taxon>Streptophyta</taxon>
        <taxon>Embryophyta</taxon>
        <taxon>Tracheophyta</taxon>
        <taxon>Spermatophyta</taxon>
        <taxon>Magnoliopsida</taxon>
        <taxon>eudicotyledons</taxon>
        <taxon>Gunneridae</taxon>
        <taxon>Pentapetalae</taxon>
        <taxon>rosids</taxon>
        <taxon>fabids</taxon>
        <taxon>Fagales</taxon>
        <taxon>Fagaceae</taxon>
        <taxon>Quercus</taxon>
    </lineage>
</organism>
<dbReference type="Proteomes" id="UP000237347">
    <property type="component" value="Unassembled WGS sequence"/>
</dbReference>
<proteinExistence type="predicted"/>
<keyword evidence="2 5" id="KW-0812">Transmembrane</keyword>
<evidence type="ECO:0000313" key="9">
    <source>
        <dbReference type="Proteomes" id="UP000237347"/>
    </source>
</evidence>
<dbReference type="InterPro" id="IPR036259">
    <property type="entry name" value="MFS_trans_sf"/>
</dbReference>
<dbReference type="SUPFAM" id="SSF103473">
    <property type="entry name" value="MFS general substrate transporter"/>
    <property type="match status" value="2"/>
</dbReference>
<dbReference type="Pfam" id="PF23262">
    <property type="entry name" value="NFD4_C"/>
    <property type="match status" value="1"/>
</dbReference>
<feature type="domain" description="NFD4 C-terminal" evidence="7">
    <location>
        <begin position="325"/>
        <end position="444"/>
    </location>
</feature>
<feature type="transmembrane region" description="Helical" evidence="5">
    <location>
        <begin position="331"/>
        <end position="351"/>
    </location>
</feature>
<evidence type="ECO:0000259" key="6">
    <source>
        <dbReference type="Pfam" id="PF06813"/>
    </source>
</evidence>